<dbReference type="InterPro" id="IPR020904">
    <property type="entry name" value="Sc_DH/Rdtase_CS"/>
</dbReference>
<reference evidence="3" key="1">
    <citation type="journal article" date="2019" name="Int. J. Syst. Evol. Microbiol.">
        <title>The Global Catalogue of Microorganisms (GCM) 10K type strain sequencing project: providing services to taxonomists for standard genome sequencing and annotation.</title>
        <authorList>
            <consortium name="The Broad Institute Genomics Platform"/>
            <consortium name="The Broad Institute Genome Sequencing Center for Infectious Disease"/>
            <person name="Wu L."/>
            <person name="Ma J."/>
        </authorList>
    </citation>
    <scope>NUCLEOTIDE SEQUENCE [LARGE SCALE GENOMIC DNA]</scope>
    <source>
        <strain evidence="3">YIM 94188</strain>
    </source>
</reference>
<dbReference type="Proteomes" id="UP001596072">
    <property type="component" value="Unassembled WGS sequence"/>
</dbReference>
<keyword evidence="3" id="KW-1185">Reference proteome</keyword>
<proteinExistence type="inferred from homology"/>
<dbReference type="Pfam" id="PF00106">
    <property type="entry name" value="adh_short"/>
    <property type="match status" value="1"/>
</dbReference>
<organism evidence="2 3">
    <name type="scientific">Nocardioides vastitatis</name>
    <dbReference type="NCBI Taxonomy" id="2568655"/>
    <lineage>
        <taxon>Bacteria</taxon>
        <taxon>Bacillati</taxon>
        <taxon>Actinomycetota</taxon>
        <taxon>Actinomycetes</taxon>
        <taxon>Propionibacteriales</taxon>
        <taxon>Nocardioidaceae</taxon>
        <taxon>Nocardioides</taxon>
    </lineage>
</organism>
<dbReference type="EMBL" id="JBHSNS010000004">
    <property type="protein sequence ID" value="MFC5729339.1"/>
    <property type="molecule type" value="Genomic_DNA"/>
</dbReference>
<name>A0ABW0ZIX1_9ACTN</name>
<dbReference type="PROSITE" id="PS00061">
    <property type="entry name" value="ADH_SHORT"/>
    <property type="match status" value="1"/>
</dbReference>
<accession>A0ABW0ZIX1</accession>
<dbReference type="SUPFAM" id="SSF51735">
    <property type="entry name" value="NAD(P)-binding Rossmann-fold domains"/>
    <property type="match status" value="1"/>
</dbReference>
<dbReference type="PANTHER" id="PTHR42808:SF3">
    <property type="entry name" value="HYDROXYSTEROID DEHYDROGENASE-LIKE PROTEIN 2"/>
    <property type="match status" value="1"/>
</dbReference>
<protein>
    <submittedName>
        <fullName evidence="2">SDR family oxidoreductase</fullName>
    </submittedName>
</protein>
<dbReference type="InterPro" id="IPR036291">
    <property type="entry name" value="NAD(P)-bd_dom_sf"/>
</dbReference>
<comment type="similarity">
    <text evidence="1">Belongs to the short-chain dehydrogenases/reductases (SDR) family.</text>
</comment>
<sequence length="268" mass="28127">MTRDLAGATLVMSGGSRGIGLATALAFARRGGNVALLAKTDEPHPALPGTIHTAVEAIHDAGGRAVGVLGDVRSEEDVARLVRIAVAAFGRIDVVVNNASAIHTGGTLSTTAKKFALMHEVNIRGTWLLTTQALPHLLESRGSVMTLSPPLNLSRRWLGAHPAYTTSKYGMTLLTLGWGAEFAADGISAFCLWPETLIDTAAVRNVVGGAEGARSPEIMADAAMALLEQPNEQTNGHTFMDVDVLRARGVSDFSGYGGESPTRDIFVD</sequence>
<evidence type="ECO:0000313" key="2">
    <source>
        <dbReference type="EMBL" id="MFC5729339.1"/>
    </source>
</evidence>
<dbReference type="NCBIfam" id="NF006133">
    <property type="entry name" value="PRK08278.1"/>
    <property type="match status" value="1"/>
</dbReference>
<dbReference type="PRINTS" id="PR00081">
    <property type="entry name" value="GDHRDH"/>
</dbReference>
<dbReference type="InterPro" id="IPR051935">
    <property type="entry name" value="HSDL2"/>
</dbReference>
<comment type="caution">
    <text evidence="2">The sequence shown here is derived from an EMBL/GenBank/DDBJ whole genome shotgun (WGS) entry which is preliminary data.</text>
</comment>
<dbReference type="InterPro" id="IPR002347">
    <property type="entry name" value="SDR_fam"/>
</dbReference>
<evidence type="ECO:0000313" key="3">
    <source>
        <dbReference type="Proteomes" id="UP001596072"/>
    </source>
</evidence>
<dbReference type="Gene3D" id="3.40.50.720">
    <property type="entry name" value="NAD(P)-binding Rossmann-like Domain"/>
    <property type="match status" value="1"/>
</dbReference>
<evidence type="ECO:0000256" key="1">
    <source>
        <dbReference type="ARBA" id="ARBA00006484"/>
    </source>
</evidence>
<dbReference type="RefSeq" id="WP_136432867.1">
    <property type="nucleotide sequence ID" value="NZ_JBHSNS010000004.1"/>
</dbReference>
<gene>
    <name evidence="2" type="ORF">ACFPQB_10460</name>
</gene>
<dbReference type="PANTHER" id="PTHR42808">
    <property type="entry name" value="HYDROXYSTEROID DEHYDROGENASE-LIKE PROTEIN 2"/>
    <property type="match status" value="1"/>
</dbReference>